<evidence type="ECO:0000313" key="3">
    <source>
        <dbReference type="Proteomes" id="UP000287247"/>
    </source>
</evidence>
<reference evidence="3" key="1">
    <citation type="submission" date="2017-05" db="EMBL/GenBank/DDBJ databases">
        <title>Physiological properties and genetic analysis related to exopolysaccharide production of fresh-water unicellular cyanobacterium Aphanothece sacrum, Suizenji Nori, that has been cultured as a food source in Japan.</title>
        <authorList>
            <person name="Kanesaki Y."/>
            <person name="Yoshikawa S."/>
            <person name="Ohki K."/>
        </authorList>
    </citation>
    <scope>NUCLEOTIDE SEQUENCE [LARGE SCALE GENOMIC DNA]</scope>
    <source>
        <strain evidence="3">FPU1</strain>
    </source>
</reference>
<feature type="chain" id="PRO_5018993836" evidence="1">
    <location>
        <begin position="25"/>
        <end position="119"/>
    </location>
</feature>
<dbReference type="Proteomes" id="UP000287247">
    <property type="component" value="Unassembled WGS sequence"/>
</dbReference>
<dbReference type="NCBIfam" id="NF038123">
    <property type="entry name" value="NF038123_dom"/>
    <property type="match status" value="1"/>
</dbReference>
<protein>
    <submittedName>
        <fullName evidence="2">Uncharacterized protein</fullName>
    </submittedName>
</protein>
<dbReference type="RefSeq" id="WP_124973986.1">
    <property type="nucleotide sequence ID" value="NZ_BDQK01000005.1"/>
</dbReference>
<keyword evidence="3" id="KW-1185">Reference proteome</keyword>
<gene>
    <name evidence="2" type="ORF">AsFPU1_1237</name>
</gene>
<dbReference type="Gene3D" id="2.60.40.2130">
    <property type="entry name" value="F-spondin domain"/>
    <property type="match status" value="1"/>
</dbReference>
<evidence type="ECO:0000313" key="2">
    <source>
        <dbReference type="EMBL" id="GBF79837.1"/>
    </source>
</evidence>
<dbReference type="EMBL" id="BDQK01000005">
    <property type="protein sequence ID" value="GBF79837.1"/>
    <property type="molecule type" value="Genomic_DNA"/>
</dbReference>
<proteinExistence type="predicted"/>
<comment type="caution">
    <text evidence="2">The sequence shown here is derived from an EMBL/GenBank/DDBJ whole genome shotgun (WGS) entry which is preliminary data.</text>
</comment>
<dbReference type="OrthoDB" id="264824at2"/>
<name>A0A401IEX3_APHSA</name>
<sequence>MNKVIMGSFFALSSLFFVTLPSQAATIKVTVTNLTNGSVFSPVSSIFHDGSFDNFNLGQTASLGIERLAEDGNRSFLNTNAISSGFVAGSVGTGPITAGVTISGIFSRWKSFCPIAIAK</sequence>
<feature type="signal peptide" evidence="1">
    <location>
        <begin position="1"/>
        <end position="24"/>
    </location>
</feature>
<organism evidence="2 3">
    <name type="scientific">Aphanothece sacrum FPU1</name>
    <dbReference type="NCBI Taxonomy" id="1920663"/>
    <lineage>
        <taxon>Bacteria</taxon>
        <taxon>Bacillati</taxon>
        <taxon>Cyanobacteriota</taxon>
        <taxon>Cyanophyceae</taxon>
        <taxon>Oscillatoriophycideae</taxon>
        <taxon>Chroococcales</taxon>
        <taxon>Aphanothecaceae</taxon>
        <taxon>Aphanothece</taxon>
    </lineage>
</organism>
<keyword evidence="1" id="KW-0732">Signal</keyword>
<accession>A0A401IEX3</accession>
<dbReference type="InterPro" id="IPR038678">
    <property type="entry name" value="Spondin_N_sf"/>
</dbReference>
<dbReference type="InterPro" id="IPR009465">
    <property type="entry name" value="Spondin_N"/>
</dbReference>
<dbReference type="AlphaFoldDB" id="A0A401IEX3"/>
<evidence type="ECO:0000256" key="1">
    <source>
        <dbReference type="SAM" id="SignalP"/>
    </source>
</evidence>